<keyword evidence="5" id="KW-0863">Zinc-finger</keyword>
<name>A0A9P0CGG0_9CUCU</name>
<dbReference type="PANTHER" id="PTHR22770:SF47">
    <property type="entry name" value="E3 UBIQUITIN-PROTEIN LIGASE RNF216"/>
    <property type="match status" value="1"/>
</dbReference>
<keyword evidence="3" id="KW-0479">Metal-binding</keyword>
<evidence type="ECO:0000313" key="9">
    <source>
        <dbReference type="EMBL" id="CAH1099628.1"/>
    </source>
</evidence>
<keyword evidence="4" id="KW-0677">Repeat</keyword>
<dbReference type="PROSITE" id="PS51873">
    <property type="entry name" value="TRIAD"/>
    <property type="match status" value="1"/>
</dbReference>
<evidence type="ECO:0000256" key="6">
    <source>
        <dbReference type="ARBA" id="ARBA00022786"/>
    </source>
</evidence>
<keyword evidence="7" id="KW-0862">Zinc</keyword>
<evidence type="ECO:0000256" key="1">
    <source>
        <dbReference type="ARBA" id="ARBA00004906"/>
    </source>
</evidence>
<evidence type="ECO:0000256" key="7">
    <source>
        <dbReference type="ARBA" id="ARBA00022833"/>
    </source>
</evidence>
<dbReference type="Gene3D" id="3.30.40.10">
    <property type="entry name" value="Zinc/RING finger domain, C3HC4 (zinc finger)"/>
    <property type="match status" value="1"/>
</dbReference>
<proteinExistence type="predicted"/>
<dbReference type="OrthoDB" id="10009520at2759"/>
<dbReference type="CDD" id="cd20339">
    <property type="entry name" value="BRcat_RBR_RNF216"/>
    <property type="match status" value="1"/>
</dbReference>
<dbReference type="InterPro" id="IPR013083">
    <property type="entry name" value="Znf_RING/FYVE/PHD"/>
</dbReference>
<dbReference type="GO" id="GO:0008270">
    <property type="term" value="F:zinc ion binding"/>
    <property type="evidence" value="ECO:0007669"/>
    <property type="project" value="UniProtKB-KW"/>
</dbReference>
<sequence>MDLPNFLLLLREIFPRTNEQVISNVIQMVEESSPLDSVEQKFENMINLLSGDGAQGPIPNVELQHNDELFRDLTSIYTNVDEEYLRDYVNSKPINYDIEDAIEELQSRNLPETQTDPEVLNERLQAALPNADPSYLQKEARRLARLPSEDVDTFVQNAIEKGDYPTMQDYLKNKKHTTEIALYTEGFDVKRFLEIIPDPDEKFTNPTRQLSLNENANDNDEKYALNFLYNHYRFIRMKYIDMVFRWEHKNLVAITDRLDRLSKSLKKARPAEAPSVNSENVPLLQVITYLKYRKLIKREIKLKNQMYQRAKEEARKYNLLETCQCCYDDELIPEECYFCMKDCVFCKDCVKRGVEVRVGQGDTKFPCLSNCSSEFSLHTLQMVLPNNMFQKIALKIGSEEIKNANIEGMETCPFCDFAMVLPEEEKIFKCINEECLIESCRECRHESHIPKRCNEIEYDEDVRRRTFIENKMTEAFTRICYKCKKAFIKDTGCNKMTCNCGAKMCYLCGAAINDYNHFSQTSCPLFSNDAEVNLRRVLNGAEQAKNELGNVEIKFDPTTNIREFFNSVGG</sequence>
<dbReference type="Pfam" id="PF26200">
    <property type="entry name" value="Rcat_RNF216"/>
    <property type="match status" value="1"/>
</dbReference>
<dbReference type="AlphaFoldDB" id="A0A9P0CGG0"/>
<reference evidence="9" key="1">
    <citation type="submission" date="2022-01" db="EMBL/GenBank/DDBJ databases">
        <authorList>
            <person name="King R."/>
        </authorList>
    </citation>
    <scope>NUCLEOTIDE SEQUENCE</scope>
</reference>
<evidence type="ECO:0000313" key="10">
    <source>
        <dbReference type="Proteomes" id="UP001153636"/>
    </source>
</evidence>
<dbReference type="GO" id="GO:0016740">
    <property type="term" value="F:transferase activity"/>
    <property type="evidence" value="ECO:0007669"/>
    <property type="project" value="UniProtKB-KW"/>
</dbReference>
<keyword evidence="2" id="KW-0808">Transferase</keyword>
<accession>A0A9P0CGG0</accession>
<dbReference type="InterPro" id="IPR044066">
    <property type="entry name" value="TRIAD_supradom"/>
</dbReference>
<feature type="domain" description="RING-type" evidence="8">
    <location>
        <begin position="319"/>
        <end position="529"/>
    </location>
</feature>
<evidence type="ECO:0000256" key="5">
    <source>
        <dbReference type="ARBA" id="ARBA00022771"/>
    </source>
</evidence>
<dbReference type="PANTHER" id="PTHR22770">
    <property type="entry name" value="UBIQUITIN CONJUGATING ENZYME 7 INTERACTING PROTEIN-RELATED"/>
    <property type="match status" value="1"/>
</dbReference>
<dbReference type="InterPro" id="IPR047546">
    <property type="entry name" value="Rcat_RBR_RNF216"/>
</dbReference>
<dbReference type="Proteomes" id="UP001153636">
    <property type="component" value="Chromosome 1"/>
</dbReference>
<dbReference type="Gene3D" id="1.20.120.1750">
    <property type="match status" value="1"/>
</dbReference>
<dbReference type="InterPro" id="IPR047545">
    <property type="entry name" value="BRcat_RBR_RNF216"/>
</dbReference>
<dbReference type="SUPFAM" id="SSF57850">
    <property type="entry name" value="RING/U-box"/>
    <property type="match status" value="1"/>
</dbReference>
<keyword evidence="10" id="KW-1185">Reference proteome</keyword>
<organism evidence="9 10">
    <name type="scientific">Psylliodes chrysocephalus</name>
    <dbReference type="NCBI Taxonomy" id="3402493"/>
    <lineage>
        <taxon>Eukaryota</taxon>
        <taxon>Metazoa</taxon>
        <taxon>Ecdysozoa</taxon>
        <taxon>Arthropoda</taxon>
        <taxon>Hexapoda</taxon>
        <taxon>Insecta</taxon>
        <taxon>Pterygota</taxon>
        <taxon>Neoptera</taxon>
        <taxon>Endopterygota</taxon>
        <taxon>Coleoptera</taxon>
        <taxon>Polyphaga</taxon>
        <taxon>Cucujiformia</taxon>
        <taxon>Chrysomeloidea</taxon>
        <taxon>Chrysomelidae</taxon>
        <taxon>Galerucinae</taxon>
        <taxon>Alticini</taxon>
        <taxon>Psylliodes</taxon>
    </lineage>
</organism>
<dbReference type="InterPro" id="IPR051628">
    <property type="entry name" value="LUBAC_E3_Ligases"/>
</dbReference>
<evidence type="ECO:0000256" key="2">
    <source>
        <dbReference type="ARBA" id="ARBA00022679"/>
    </source>
</evidence>
<keyword evidence="6" id="KW-0833">Ubl conjugation pathway</keyword>
<evidence type="ECO:0000256" key="3">
    <source>
        <dbReference type="ARBA" id="ARBA00022723"/>
    </source>
</evidence>
<dbReference type="EMBL" id="OV651813">
    <property type="protein sequence ID" value="CAH1099628.1"/>
    <property type="molecule type" value="Genomic_DNA"/>
</dbReference>
<dbReference type="CDD" id="cd20353">
    <property type="entry name" value="Rcat_RBR_RNF216"/>
    <property type="match status" value="1"/>
</dbReference>
<gene>
    <name evidence="9" type="ORF">PSYICH_LOCUS811</name>
</gene>
<evidence type="ECO:0000256" key="4">
    <source>
        <dbReference type="ARBA" id="ARBA00022737"/>
    </source>
</evidence>
<protein>
    <recommendedName>
        <fullName evidence="8">RING-type domain-containing protein</fullName>
    </recommendedName>
</protein>
<evidence type="ECO:0000259" key="8">
    <source>
        <dbReference type="PROSITE" id="PS51873"/>
    </source>
</evidence>
<comment type="pathway">
    <text evidence="1">Protein modification; protein ubiquitination.</text>
</comment>